<dbReference type="STRING" id="1182545.A0A072PKS3"/>
<accession>A0A072PKS3</accession>
<evidence type="ECO:0000313" key="4">
    <source>
        <dbReference type="EMBL" id="KEF60327.1"/>
    </source>
</evidence>
<evidence type="ECO:0000313" key="5">
    <source>
        <dbReference type="Proteomes" id="UP000027920"/>
    </source>
</evidence>
<dbReference type="Pfam" id="PF06766">
    <property type="entry name" value="Hydrophobin_2"/>
    <property type="match status" value="1"/>
</dbReference>
<comment type="caution">
    <text evidence="4">The sequence shown here is derived from an EMBL/GenBank/DDBJ whole genome shotgun (WGS) entry which is preliminary data.</text>
</comment>
<dbReference type="GeneID" id="25276833"/>
<feature type="chain" id="PRO_5001681729" description="Hydrophobin" evidence="3">
    <location>
        <begin position="19"/>
        <end position="120"/>
    </location>
</feature>
<dbReference type="EMBL" id="AMGV01000002">
    <property type="protein sequence ID" value="KEF60327.1"/>
    <property type="molecule type" value="Genomic_DNA"/>
</dbReference>
<dbReference type="CDD" id="cd23508">
    <property type="entry name" value="hydrophobin_II"/>
    <property type="match status" value="1"/>
</dbReference>
<keyword evidence="5" id="KW-1185">Reference proteome</keyword>
<comment type="similarity">
    <text evidence="1">Belongs to the cerato-ulmin hydrophobin family.</text>
</comment>
<dbReference type="GO" id="GO:0005576">
    <property type="term" value="C:extracellular region"/>
    <property type="evidence" value="ECO:0007669"/>
    <property type="project" value="InterPro"/>
</dbReference>
<dbReference type="Gene3D" id="3.20.120.10">
    <property type="entry name" value="Hydrophobin"/>
    <property type="match status" value="1"/>
</dbReference>
<evidence type="ECO:0008006" key="6">
    <source>
        <dbReference type="Google" id="ProtNLM"/>
    </source>
</evidence>
<organism evidence="4 5">
    <name type="scientific">Exophiala aquamarina CBS 119918</name>
    <dbReference type="NCBI Taxonomy" id="1182545"/>
    <lineage>
        <taxon>Eukaryota</taxon>
        <taxon>Fungi</taxon>
        <taxon>Dikarya</taxon>
        <taxon>Ascomycota</taxon>
        <taxon>Pezizomycotina</taxon>
        <taxon>Eurotiomycetes</taxon>
        <taxon>Chaetothyriomycetidae</taxon>
        <taxon>Chaetothyriales</taxon>
        <taxon>Herpotrichiellaceae</taxon>
        <taxon>Exophiala</taxon>
    </lineage>
</organism>
<dbReference type="SUPFAM" id="SSF101751">
    <property type="entry name" value="Hydrophobin II, HfbII"/>
    <property type="match status" value="1"/>
</dbReference>
<sequence length="120" mass="12131">MRFQSIAIALAGATTAMAAAVPGKSTLLDRQAALCSGASSSPVCCATDVLGVADLDCAPPPETPTDVDNFGEICAAIGQRARCCLLPIVSGTLQAGIVDQRKANNTNQQLEQGLICSAPA</sequence>
<dbReference type="RefSeq" id="XP_013262917.1">
    <property type="nucleotide sequence ID" value="XM_013407463.1"/>
</dbReference>
<name>A0A072PKS3_9EURO</name>
<dbReference type="PANTHER" id="PTHR42341">
    <property type="entry name" value="HYDROPHOBIN"/>
    <property type="match status" value="1"/>
</dbReference>
<keyword evidence="2" id="KW-1015">Disulfide bond</keyword>
<dbReference type="PANTHER" id="PTHR42341:SF1">
    <property type="entry name" value="HYDROPHOBIN"/>
    <property type="match status" value="1"/>
</dbReference>
<proteinExistence type="inferred from homology"/>
<dbReference type="InterPro" id="IPR036686">
    <property type="entry name" value="Class_II_Hydrophobin_sf"/>
</dbReference>
<dbReference type="VEuPathDB" id="FungiDB:A1O9_01887"/>
<dbReference type="OrthoDB" id="4500971at2759"/>
<evidence type="ECO:0000256" key="1">
    <source>
        <dbReference type="ARBA" id="ARBA00009576"/>
    </source>
</evidence>
<dbReference type="HOGENOM" id="CLU_141181_2_2_1"/>
<reference evidence="4 5" key="1">
    <citation type="submission" date="2013-03" db="EMBL/GenBank/DDBJ databases">
        <title>The Genome Sequence of Exophiala aquamarina CBS 119918.</title>
        <authorList>
            <consortium name="The Broad Institute Genomics Platform"/>
            <person name="Cuomo C."/>
            <person name="de Hoog S."/>
            <person name="Gorbushina A."/>
            <person name="Walker B."/>
            <person name="Young S.K."/>
            <person name="Zeng Q."/>
            <person name="Gargeya S."/>
            <person name="Fitzgerald M."/>
            <person name="Haas B."/>
            <person name="Abouelleil A."/>
            <person name="Allen A.W."/>
            <person name="Alvarado L."/>
            <person name="Arachchi H.M."/>
            <person name="Berlin A.M."/>
            <person name="Chapman S.B."/>
            <person name="Gainer-Dewar J."/>
            <person name="Goldberg J."/>
            <person name="Griggs A."/>
            <person name="Gujja S."/>
            <person name="Hansen M."/>
            <person name="Howarth C."/>
            <person name="Imamovic A."/>
            <person name="Ireland A."/>
            <person name="Larimer J."/>
            <person name="McCowan C."/>
            <person name="Murphy C."/>
            <person name="Pearson M."/>
            <person name="Poon T.W."/>
            <person name="Priest M."/>
            <person name="Roberts A."/>
            <person name="Saif S."/>
            <person name="Shea T."/>
            <person name="Sisk P."/>
            <person name="Sykes S."/>
            <person name="Wortman J."/>
            <person name="Nusbaum C."/>
            <person name="Birren B."/>
        </authorList>
    </citation>
    <scope>NUCLEOTIDE SEQUENCE [LARGE SCALE GENOMIC DNA]</scope>
    <source>
        <strain evidence="4 5">CBS 119918</strain>
    </source>
</reference>
<feature type="signal peptide" evidence="3">
    <location>
        <begin position="1"/>
        <end position="18"/>
    </location>
</feature>
<evidence type="ECO:0000256" key="2">
    <source>
        <dbReference type="ARBA" id="ARBA00023157"/>
    </source>
</evidence>
<keyword evidence="3" id="KW-0732">Signal</keyword>
<evidence type="ECO:0000256" key="3">
    <source>
        <dbReference type="SAM" id="SignalP"/>
    </source>
</evidence>
<gene>
    <name evidence="4" type="ORF">A1O9_01887</name>
</gene>
<dbReference type="InterPro" id="IPR010636">
    <property type="entry name" value="Class_II_hydrophobin"/>
</dbReference>
<dbReference type="Proteomes" id="UP000027920">
    <property type="component" value="Unassembled WGS sequence"/>
</dbReference>
<dbReference type="AlphaFoldDB" id="A0A072PKS3"/>
<protein>
    <recommendedName>
        <fullName evidence="6">Hydrophobin</fullName>
    </recommendedName>
</protein>